<evidence type="ECO:0000256" key="1">
    <source>
        <dbReference type="SAM" id="MobiDB-lite"/>
    </source>
</evidence>
<evidence type="ECO:0000313" key="2">
    <source>
        <dbReference type="EMBL" id="MBW0517313.1"/>
    </source>
</evidence>
<proteinExistence type="predicted"/>
<accession>A0A9Q3HU24</accession>
<evidence type="ECO:0000313" key="3">
    <source>
        <dbReference type="Proteomes" id="UP000765509"/>
    </source>
</evidence>
<organism evidence="2 3">
    <name type="scientific">Austropuccinia psidii MF-1</name>
    <dbReference type="NCBI Taxonomy" id="1389203"/>
    <lineage>
        <taxon>Eukaryota</taxon>
        <taxon>Fungi</taxon>
        <taxon>Dikarya</taxon>
        <taxon>Basidiomycota</taxon>
        <taxon>Pucciniomycotina</taxon>
        <taxon>Pucciniomycetes</taxon>
        <taxon>Pucciniales</taxon>
        <taxon>Sphaerophragmiaceae</taxon>
        <taxon>Austropuccinia</taxon>
    </lineage>
</organism>
<feature type="region of interest" description="Disordered" evidence="1">
    <location>
        <begin position="71"/>
        <end position="101"/>
    </location>
</feature>
<sequence>MEDITTRTRIARAWNKEPIFSRPNAIRASRDLKVRKMEKPPLKLGKCDSTSHLANYFTKKRINEIQLSERVEPLEEEEESGNYTFPSEEDDDLENNSIVNF</sequence>
<gene>
    <name evidence="2" type="ORF">O181_057028</name>
</gene>
<reference evidence="2" key="1">
    <citation type="submission" date="2021-03" db="EMBL/GenBank/DDBJ databases">
        <title>Draft genome sequence of rust myrtle Austropuccinia psidii MF-1, a brazilian biotype.</title>
        <authorList>
            <person name="Quecine M.C."/>
            <person name="Pachon D.M.R."/>
            <person name="Bonatelli M.L."/>
            <person name="Correr F.H."/>
            <person name="Franceschini L.M."/>
            <person name="Leite T.F."/>
            <person name="Margarido G.R.A."/>
            <person name="Almeida C.A."/>
            <person name="Ferrarezi J.A."/>
            <person name="Labate C.A."/>
        </authorList>
    </citation>
    <scope>NUCLEOTIDE SEQUENCE</scope>
    <source>
        <strain evidence="2">MF-1</strain>
    </source>
</reference>
<keyword evidence="3" id="KW-1185">Reference proteome</keyword>
<name>A0A9Q3HU24_9BASI</name>
<protein>
    <submittedName>
        <fullName evidence="2">Uncharacterized protein</fullName>
    </submittedName>
</protein>
<dbReference type="AlphaFoldDB" id="A0A9Q3HU24"/>
<comment type="caution">
    <text evidence="2">The sequence shown here is derived from an EMBL/GenBank/DDBJ whole genome shotgun (WGS) entry which is preliminary data.</text>
</comment>
<dbReference type="EMBL" id="AVOT02025834">
    <property type="protein sequence ID" value="MBW0517313.1"/>
    <property type="molecule type" value="Genomic_DNA"/>
</dbReference>
<dbReference type="Proteomes" id="UP000765509">
    <property type="component" value="Unassembled WGS sequence"/>
</dbReference>